<dbReference type="AlphaFoldDB" id="A0A951QKZ5"/>
<organism evidence="1 2">
    <name type="scientific">Cyanomargarita calcarea GSE-NOS-MK-12-04C</name>
    <dbReference type="NCBI Taxonomy" id="2839659"/>
    <lineage>
        <taxon>Bacteria</taxon>
        <taxon>Bacillati</taxon>
        <taxon>Cyanobacteriota</taxon>
        <taxon>Cyanophyceae</taxon>
        <taxon>Nostocales</taxon>
        <taxon>Cyanomargaritaceae</taxon>
        <taxon>Cyanomargarita</taxon>
    </lineage>
</organism>
<reference evidence="1" key="1">
    <citation type="submission" date="2021-05" db="EMBL/GenBank/DDBJ databases">
        <authorList>
            <person name="Pietrasiak N."/>
            <person name="Ward R."/>
            <person name="Stajich J.E."/>
            <person name="Kurbessoian T."/>
        </authorList>
    </citation>
    <scope>NUCLEOTIDE SEQUENCE</scope>
    <source>
        <strain evidence="1">GSE-NOS-MK-12-04C</strain>
    </source>
</reference>
<protein>
    <submittedName>
        <fullName evidence="1">XisI protein</fullName>
    </submittedName>
</protein>
<name>A0A951QKZ5_9CYAN</name>
<dbReference type="Proteomes" id="UP000729701">
    <property type="component" value="Unassembled WGS sequence"/>
</dbReference>
<accession>A0A951QKZ5</accession>
<reference evidence="1" key="2">
    <citation type="journal article" date="2022" name="Microbiol. Resour. Announc.">
        <title>Metagenome Sequencing to Explore Phylogenomics of Terrestrial Cyanobacteria.</title>
        <authorList>
            <person name="Ward R.D."/>
            <person name="Stajich J.E."/>
            <person name="Johansen J.R."/>
            <person name="Huntemann M."/>
            <person name="Clum A."/>
            <person name="Foster B."/>
            <person name="Foster B."/>
            <person name="Roux S."/>
            <person name="Palaniappan K."/>
            <person name="Varghese N."/>
            <person name="Mukherjee S."/>
            <person name="Reddy T.B.K."/>
            <person name="Daum C."/>
            <person name="Copeland A."/>
            <person name="Chen I.A."/>
            <person name="Ivanova N.N."/>
            <person name="Kyrpides N.C."/>
            <person name="Shapiro N."/>
            <person name="Eloe-Fadrosh E.A."/>
            <person name="Pietrasiak N."/>
        </authorList>
    </citation>
    <scope>NUCLEOTIDE SEQUENCE</scope>
    <source>
        <strain evidence="1">GSE-NOS-MK-12-04C</strain>
    </source>
</reference>
<sequence>MDKLEQYRDCIKQILKKYQQYTKADSAIEAQTVFDTEHDHYQLVYVGWENQRRVYGCVLHLDIKNQKIWIQHNGTEANIADELIDLGVSKTDIVLGFHSPYKRQFTDFAVS</sequence>
<evidence type="ECO:0000313" key="2">
    <source>
        <dbReference type="Proteomes" id="UP000729701"/>
    </source>
</evidence>
<evidence type="ECO:0000313" key="1">
    <source>
        <dbReference type="EMBL" id="MBW4667952.1"/>
    </source>
</evidence>
<proteinExistence type="predicted"/>
<dbReference type="SUPFAM" id="SSF143847">
    <property type="entry name" value="XisI-like"/>
    <property type="match status" value="1"/>
</dbReference>
<dbReference type="Gene3D" id="3.30.310.110">
    <property type="entry name" value="XisI-like"/>
    <property type="match status" value="1"/>
</dbReference>
<gene>
    <name evidence="1" type="ORF">KME60_11105</name>
</gene>
<dbReference type="InterPro" id="IPR014968">
    <property type="entry name" value="XisI"/>
</dbReference>
<dbReference type="CDD" id="cd16382">
    <property type="entry name" value="XisI-like"/>
    <property type="match status" value="1"/>
</dbReference>
<dbReference type="Pfam" id="PF08869">
    <property type="entry name" value="XisI"/>
    <property type="match status" value="1"/>
</dbReference>
<comment type="caution">
    <text evidence="1">The sequence shown here is derived from an EMBL/GenBank/DDBJ whole genome shotgun (WGS) entry which is preliminary data.</text>
</comment>
<dbReference type="EMBL" id="JAHHGZ010000010">
    <property type="protein sequence ID" value="MBW4667952.1"/>
    <property type="molecule type" value="Genomic_DNA"/>
</dbReference>
<dbReference type="InterPro" id="IPR035943">
    <property type="entry name" value="XisI-like_sf"/>
</dbReference>